<keyword evidence="5 8" id="KW-0812">Transmembrane</keyword>
<proteinExistence type="inferred from homology"/>
<dbReference type="PANTHER" id="PTHR21716:SF53">
    <property type="entry name" value="PERMEASE PERM-RELATED"/>
    <property type="match status" value="1"/>
</dbReference>
<comment type="similarity">
    <text evidence="2">Belongs to the autoinducer-2 exporter (AI-2E) (TC 2.A.86) family.</text>
</comment>
<feature type="transmembrane region" description="Helical" evidence="8">
    <location>
        <begin position="282"/>
        <end position="301"/>
    </location>
</feature>
<evidence type="ECO:0000256" key="3">
    <source>
        <dbReference type="ARBA" id="ARBA00022448"/>
    </source>
</evidence>
<dbReference type="Proteomes" id="UP000886188">
    <property type="component" value="Unassembled WGS sequence"/>
</dbReference>
<feature type="transmembrane region" description="Helical" evidence="8">
    <location>
        <begin position="307"/>
        <end position="332"/>
    </location>
</feature>
<comment type="subcellular location">
    <subcellularLocation>
        <location evidence="1">Cell membrane</location>
        <topology evidence="1">Multi-pass membrane protein</topology>
    </subcellularLocation>
</comment>
<dbReference type="AlphaFoldDB" id="A0A7V1D202"/>
<feature type="transmembrane region" description="Helical" evidence="8">
    <location>
        <begin position="217"/>
        <end position="234"/>
    </location>
</feature>
<evidence type="ECO:0000256" key="2">
    <source>
        <dbReference type="ARBA" id="ARBA00009773"/>
    </source>
</evidence>
<dbReference type="EMBL" id="DRGM01000187">
    <property type="protein sequence ID" value="HEA18468.1"/>
    <property type="molecule type" value="Genomic_DNA"/>
</dbReference>
<evidence type="ECO:0000256" key="1">
    <source>
        <dbReference type="ARBA" id="ARBA00004651"/>
    </source>
</evidence>
<evidence type="ECO:0000313" key="9">
    <source>
        <dbReference type="EMBL" id="HEA18468.1"/>
    </source>
</evidence>
<accession>A0A7V1D202</accession>
<evidence type="ECO:0000256" key="6">
    <source>
        <dbReference type="ARBA" id="ARBA00022989"/>
    </source>
</evidence>
<evidence type="ECO:0000256" key="4">
    <source>
        <dbReference type="ARBA" id="ARBA00022475"/>
    </source>
</evidence>
<keyword evidence="3" id="KW-0813">Transport</keyword>
<dbReference type="RefSeq" id="WP_304184679.1">
    <property type="nucleotide sequence ID" value="NZ_DRGM01000187.1"/>
</dbReference>
<dbReference type="InterPro" id="IPR002549">
    <property type="entry name" value="AI-2E-like"/>
</dbReference>
<organism evidence="9">
    <name type="scientific">Pseudoalteromonas prydzensis</name>
    <dbReference type="NCBI Taxonomy" id="182141"/>
    <lineage>
        <taxon>Bacteria</taxon>
        <taxon>Pseudomonadati</taxon>
        <taxon>Pseudomonadota</taxon>
        <taxon>Gammaproteobacteria</taxon>
        <taxon>Alteromonadales</taxon>
        <taxon>Pseudoalteromonadaceae</taxon>
        <taxon>Pseudoalteromonas</taxon>
    </lineage>
</organism>
<feature type="transmembrane region" description="Helical" evidence="8">
    <location>
        <begin position="159"/>
        <end position="177"/>
    </location>
</feature>
<evidence type="ECO:0000256" key="7">
    <source>
        <dbReference type="ARBA" id="ARBA00023136"/>
    </source>
</evidence>
<feature type="transmembrane region" description="Helical" evidence="8">
    <location>
        <begin position="240"/>
        <end position="270"/>
    </location>
</feature>
<dbReference type="GO" id="GO:0055085">
    <property type="term" value="P:transmembrane transport"/>
    <property type="evidence" value="ECO:0007669"/>
    <property type="project" value="TreeGrafter"/>
</dbReference>
<dbReference type="Pfam" id="PF01594">
    <property type="entry name" value="AI-2E_transport"/>
    <property type="match status" value="1"/>
</dbReference>
<keyword evidence="4" id="KW-1003">Cell membrane</keyword>
<name>A0A7V1D202_9GAMM</name>
<protein>
    <submittedName>
        <fullName evidence="9">AI-2E family transporter</fullName>
    </submittedName>
</protein>
<evidence type="ECO:0000256" key="8">
    <source>
        <dbReference type="SAM" id="Phobius"/>
    </source>
</evidence>
<keyword evidence="7 8" id="KW-0472">Membrane</keyword>
<dbReference type="PANTHER" id="PTHR21716">
    <property type="entry name" value="TRANSMEMBRANE PROTEIN"/>
    <property type="match status" value="1"/>
</dbReference>
<comment type="caution">
    <text evidence="9">The sequence shown here is derived from an EMBL/GenBank/DDBJ whole genome shotgun (WGS) entry which is preliminary data.</text>
</comment>
<feature type="transmembrane region" description="Helical" evidence="8">
    <location>
        <begin position="64"/>
        <end position="93"/>
    </location>
</feature>
<sequence length="359" mass="40355">MFEYVKTWYDRKFSDPHSVTLLLLLLALMALFYFFGAFIVPVLIALVIAYLLDWPVAHLERFGLHRFTATIIVMLIFSGLMLTLVIGMGPVLWQQASNLVQETPHMIEQGKAFLLHLPEQYPSLITAEQVQSVVTSVEAKAIEFGQMLLSVSLTSLKDVVAWLIYLILVPLLVFFMLKDKLELVTSAEKLVPKQRRLILQVWHEMNQQIMNYIRGKVLEILIVGTVSFIAFTIFDLRYAALLGVLVGFSVLIPFVGAALVTIPVAAVALFQFGLETQFWTILIIYGVIQALDGNVLVPLLFSEAVDLNPVFIIVAVLFFGGLWGFWGVFFAIPLASLVKALLNAWSTKYEEQTSEQNPL</sequence>
<keyword evidence="6 8" id="KW-1133">Transmembrane helix</keyword>
<feature type="transmembrane region" description="Helical" evidence="8">
    <location>
        <begin position="20"/>
        <end position="52"/>
    </location>
</feature>
<gene>
    <name evidence="9" type="ORF">ENH88_18895</name>
</gene>
<reference evidence="9" key="1">
    <citation type="journal article" date="2020" name="mSystems">
        <title>Genome- and Community-Level Interaction Insights into Carbon Utilization and Element Cycling Functions of Hydrothermarchaeota in Hydrothermal Sediment.</title>
        <authorList>
            <person name="Zhou Z."/>
            <person name="Liu Y."/>
            <person name="Xu W."/>
            <person name="Pan J."/>
            <person name="Luo Z.H."/>
            <person name="Li M."/>
        </authorList>
    </citation>
    <scope>NUCLEOTIDE SEQUENCE [LARGE SCALE GENOMIC DNA]</scope>
    <source>
        <strain evidence="9">HyVt-346</strain>
    </source>
</reference>
<dbReference type="GO" id="GO:0005886">
    <property type="term" value="C:plasma membrane"/>
    <property type="evidence" value="ECO:0007669"/>
    <property type="project" value="UniProtKB-SubCell"/>
</dbReference>
<evidence type="ECO:0000256" key="5">
    <source>
        <dbReference type="ARBA" id="ARBA00022692"/>
    </source>
</evidence>